<protein>
    <submittedName>
        <fullName evidence="1">AraC family transcriptional regulator</fullName>
    </submittedName>
</protein>
<comment type="caution">
    <text evidence="1">The sequence shown here is derived from an EMBL/GenBank/DDBJ whole genome shotgun (WGS) entry which is preliminary data.</text>
</comment>
<proteinExistence type="predicted"/>
<organism evidence="1 2">
    <name type="scientific">Muribaculum caecicola</name>
    <dbReference type="NCBI Taxonomy" id="3038144"/>
    <lineage>
        <taxon>Bacteria</taxon>
        <taxon>Pseudomonadati</taxon>
        <taxon>Bacteroidota</taxon>
        <taxon>Bacteroidia</taxon>
        <taxon>Bacteroidales</taxon>
        <taxon>Muribaculaceae</taxon>
        <taxon>Muribaculum</taxon>
    </lineage>
</organism>
<evidence type="ECO:0000313" key="2">
    <source>
        <dbReference type="Proteomes" id="UP000305401"/>
    </source>
</evidence>
<dbReference type="EMBL" id="SSTG01000041">
    <property type="protein sequence ID" value="THG52716.1"/>
    <property type="molecule type" value="Genomic_DNA"/>
</dbReference>
<evidence type="ECO:0000313" key="1">
    <source>
        <dbReference type="EMBL" id="THG52716.1"/>
    </source>
</evidence>
<accession>A0AC61S6Y5</accession>
<gene>
    <name evidence="1" type="ORF">E5990_04835</name>
</gene>
<dbReference type="Proteomes" id="UP000305401">
    <property type="component" value="Unassembled WGS sequence"/>
</dbReference>
<reference evidence="1" key="1">
    <citation type="submission" date="2019-04" db="EMBL/GenBank/DDBJ databases">
        <title>Microbes associate with the intestines of laboratory mice.</title>
        <authorList>
            <person name="Navarre W."/>
            <person name="Wong E."/>
            <person name="Huang K.C."/>
            <person name="Tropini C."/>
            <person name="Ng K."/>
            <person name="Yu B."/>
        </authorList>
    </citation>
    <scope>NUCLEOTIDE SEQUENCE</scope>
    <source>
        <strain evidence="1">NM86_A22</strain>
    </source>
</reference>
<keyword evidence="2" id="KW-1185">Reference proteome</keyword>
<sequence>MPVIAGKTGRLHFFAKAMHVSPKYLSETVRRHTGKSASYYINIATLPMVKEMLDRSDLSVSQIADHMNFGSVAYFSRYVSRHLGVSPKKYRSSIMPTD</sequence>
<name>A0AC61S6Y5_9BACT</name>